<evidence type="ECO:0000313" key="2">
    <source>
        <dbReference type="Proteomes" id="UP000011201"/>
    </source>
</evidence>
<evidence type="ECO:0000313" key="1">
    <source>
        <dbReference type="EMBL" id="ELS33155.1"/>
    </source>
</evidence>
<comment type="caution">
    <text evidence="1">The sequence shown here is derived from an EMBL/GenBank/DDBJ whole genome shotgun (WGS) entry which is preliminary data.</text>
</comment>
<name>L8N361_9CYAN</name>
<sequence>MARQGLAPASLNLKLVVKTAIKEIIELYAGID</sequence>
<organism evidence="1 2">
    <name type="scientific">Pseudanabaena biceps PCC 7429</name>
    <dbReference type="NCBI Taxonomy" id="927668"/>
    <lineage>
        <taxon>Bacteria</taxon>
        <taxon>Bacillati</taxon>
        <taxon>Cyanobacteriota</taxon>
        <taxon>Cyanophyceae</taxon>
        <taxon>Pseudanabaenales</taxon>
        <taxon>Pseudanabaenaceae</taxon>
        <taxon>Pseudanabaena</taxon>
    </lineage>
</organism>
<reference evidence="1 2" key="1">
    <citation type="journal article" date="2013" name="Proc. Natl. Acad. Sci. U.S.A.">
        <title>Improving the coverage of the cyanobacterial phylum using diversity-driven genome sequencing.</title>
        <authorList>
            <person name="Shih P.M."/>
            <person name="Wu D."/>
            <person name="Latifi A."/>
            <person name="Axen S.D."/>
            <person name="Fewer D.P."/>
            <person name="Talla E."/>
            <person name="Calteau A."/>
            <person name="Cai F."/>
            <person name="Tandeau de Marsac N."/>
            <person name="Rippka R."/>
            <person name="Herdman M."/>
            <person name="Sivonen K."/>
            <person name="Coursin T."/>
            <person name="Laurent T."/>
            <person name="Goodwin L."/>
            <person name="Nolan M."/>
            <person name="Davenport K.W."/>
            <person name="Han C.S."/>
            <person name="Rubin E.M."/>
            <person name="Eisen J.A."/>
            <person name="Woyke T."/>
            <person name="Gugger M."/>
            <person name="Kerfeld C.A."/>
        </authorList>
    </citation>
    <scope>NUCLEOTIDE SEQUENCE [LARGE SCALE GENOMIC DNA]</scope>
    <source>
        <strain evidence="1 2">PCC 7429</strain>
    </source>
</reference>
<gene>
    <name evidence="1" type="ORF">Pse7429DRAFT_1492</name>
</gene>
<dbReference type="Proteomes" id="UP000011201">
    <property type="component" value="Unassembled WGS sequence"/>
</dbReference>
<dbReference type="AlphaFoldDB" id="L8N361"/>
<proteinExistence type="predicted"/>
<accession>L8N361</accession>
<dbReference type="EMBL" id="ALWB01000056">
    <property type="protein sequence ID" value="ELS33155.1"/>
    <property type="molecule type" value="Genomic_DNA"/>
</dbReference>
<protein>
    <submittedName>
        <fullName evidence="1">Uncharacterized protein</fullName>
    </submittedName>
</protein>
<keyword evidence="2" id="KW-1185">Reference proteome</keyword>